<dbReference type="SUPFAM" id="SSF53474">
    <property type="entry name" value="alpha/beta-Hydrolases"/>
    <property type="match status" value="1"/>
</dbReference>
<dbReference type="GO" id="GO:0016787">
    <property type="term" value="F:hydrolase activity"/>
    <property type="evidence" value="ECO:0007669"/>
    <property type="project" value="InterPro"/>
</dbReference>
<dbReference type="InterPro" id="IPR013094">
    <property type="entry name" value="AB_hydrolase_3"/>
</dbReference>
<dbReference type="GO" id="GO:0072330">
    <property type="term" value="P:monocarboxylic acid biosynthetic process"/>
    <property type="evidence" value="ECO:0007669"/>
    <property type="project" value="UniProtKB-ARBA"/>
</dbReference>
<feature type="domain" description="Alpha/beta hydrolase fold-3" evidence="1">
    <location>
        <begin position="94"/>
        <end position="297"/>
    </location>
</feature>
<dbReference type="GO" id="GO:0017000">
    <property type="term" value="P:antibiotic biosynthetic process"/>
    <property type="evidence" value="ECO:0007669"/>
    <property type="project" value="UniProtKB-ARBA"/>
</dbReference>
<dbReference type="AlphaFoldDB" id="A0AAD6D6W0"/>
<accession>A0AAD6D6W0</accession>
<dbReference type="PANTHER" id="PTHR23024">
    <property type="entry name" value="ARYLACETAMIDE DEACETYLASE"/>
    <property type="match status" value="1"/>
</dbReference>
<evidence type="ECO:0000313" key="2">
    <source>
        <dbReference type="EMBL" id="KAJ5553490.1"/>
    </source>
</evidence>
<dbReference type="InterPro" id="IPR050466">
    <property type="entry name" value="Carboxylest/Gibb_receptor"/>
</dbReference>
<sequence length="324" mass="36404">MVESIIVGERSVSTNSDDQFIPTGIKMWLITYLAYLRLKIMALILRILVRLVEGTFTFNPDGIHNLPSRDPRRNIKVHIYKPLQKKDPGPGPVLINFHGSGFVIPAHGSDDAFCREISQRTDYTVLDVQYRLSPENPFPAAVHDVEDVIKWVLQQPATYDLTRVAVSGFSAGGNLALVAASTLFPKDTFRSVITFYPSTEGHNDPATLVAPEAGGRTIPVSTMRLFARCYVQAEVDRRDPRLLPAFADPARFPKNVLVITAGYDLLADEGERLARQLKKDPERNVVYQRMPRCNHNFDKKAVPGTREWELKTVAYDLAVEMLQL</sequence>
<name>A0AAD6D6W0_9EURO</name>
<proteinExistence type="predicted"/>
<dbReference type="Proteomes" id="UP001220324">
    <property type="component" value="Unassembled WGS sequence"/>
</dbReference>
<reference evidence="2 3" key="1">
    <citation type="journal article" date="2023" name="IMA Fungus">
        <title>Comparative genomic study of the Penicillium genus elucidates a diverse pangenome and 15 lateral gene transfer events.</title>
        <authorList>
            <person name="Petersen C."/>
            <person name="Sorensen T."/>
            <person name="Nielsen M.R."/>
            <person name="Sondergaard T.E."/>
            <person name="Sorensen J.L."/>
            <person name="Fitzpatrick D.A."/>
            <person name="Frisvad J.C."/>
            <person name="Nielsen K.L."/>
        </authorList>
    </citation>
    <scope>NUCLEOTIDE SEQUENCE [LARGE SCALE GENOMIC DNA]</scope>
    <source>
        <strain evidence="2 3">IBT 35679</strain>
    </source>
</reference>
<evidence type="ECO:0000259" key="1">
    <source>
        <dbReference type="Pfam" id="PF07859"/>
    </source>
</evidence>
<dbReference type="Gene3D" id="3.40.50.1820">
    <property type="entry name" value="alpha/beta hydrolase"/>
    <property type="match status" value="1"/>
</dbReference>
<keyword evidence="3" id="KW-1185">Reference proteome</keyword>
<dbReference type="Pfam" id="PF07859">
    <property type="entry name" value="Abhydrolase_3"/>
    <property type="match status" value="1"/>
</dbReference>
<gene>
    <name evidence="2" type="ORF">N7494_002868</name>
</gene>
<protein>
    <submittedName>
        <fullName evidence="2">Alpha/beta-hydrolase</fullName>
    </submittedName>
</protein>
<dbReference type="InterPro" id="IPR029058">
    <property type="entry name" value="AB_hydrolase_fold"/>
</dbReference>
<comment type="caution">
    <text evidence="2">The sequence shown here is derived from an EMBL/GenBank/DDBJ whole genome shotgun (WGS) entry which is preliminary data.</text>
</comment>
<evidence type="ECO:0000313" key="3">
    <source>
        <dbReference type="Proteomes" id="UP001220324"/>
    </source>
</evidence>
<dbReference type="EMBL" id="JAQIZZ010000002">
    <property type="protein sequence ID" value="KAJ5553490.1"/>
    <property type="molecule type" value="Genomic_DNA"/>
</dbReference>
<dbReference type="PANTHER" id="PTHR23024:SF242">
    <property type="entry name" value="ALPHA_BETA HYDROLASE FOLD-3 DOMAIN-CONTAINING PROTEIN-RELATED"/>
    <property type="match status" value="1"/>
</dbReference>
<organism evidence="2 3">
    <name type="scientific">Penicillium frequentans</name>
    <dbReference type="NCBI Taxonomy" id="3151616"/>
    <lineage>
        <taxon>Eukaryota</taxon>
        <taxon>Fungi</taxon>
        <taxon>Dikarya</taxon>
        <taxon>Ascomycota</taxon>
        <taxon>Pezizomycotina</taxon>
        <taxon>Eurotiomycetes</taxon>
        <taxon>Eurotiomycetidae</taxon>
        <taxon>Eurotiales</taxon>
        <taxon>Aspergillaceae</taxon>
        <taxon>Penicillium</taxon>
    </lineage>
</organism>